<dbReference type="SUPFAM" id="SSF50405">
    <property type="entry name" value="Actin-crosslinking proteins"/>
    <property type="match status" value="1"/>
</dbReference>
<proteinExistence type="predicted"/>
<keyword evidence="1" id="KW-0732">Signal</keyword>
<reference evidence="2 3" key="1">
    <citation type="submission" date="2024-08" db="EMBL/GenBank/DDBJ databases">
        <authorList>
            <person name="Ishaq N."/>
        </authorList>
    </citation>
    <scope>NUCLEOTIDE SEQUENCE [LARGE SCALE GENOMIC DNA]</scope>
    <source>
        <strain evidence="2 3">JCM 30400</strain>
    </source>
</reference>
<dbReference type="Gene3D" id="2.80.10.50">
    <property type="match status" value="1"/>
</dbReference>
<protein>
    <recommendedName>
        <fullName evidence="4">Heparinase II/III-like protein</fullName>
    </recommendedName>
</protein>
<dbReference type="EMBL" id="JBGMEL010000022">
    <property type="protein sequence ID" value="MFA0792319.1"/>
    <property type="molecule type" value="Genomic_DNA"/>
</dbReference>
<evidence type="ECO:0000256" key="1">
    <source>
        <dbReference type="SAM" id="SignalP"/>
    </source>
</evidence>
<accession>A0ABV4NTL1</accession>
<dbReference type="Proteomes" id="UP001569414">
    <property type="component" value="Unassembled WGS sequence"/>
</dbReference>
<evidence type="ECO:0000313" key="3">
    <source>
        <dbReference type="Proteomes" id="UP001569414"/>
    </source>
</evidence>
<keyword evidence="3" id="KW-1185">Reference proteome</keyword>
<organism evidence="2 3">
    <name type="scientific">Microbulbifer echini</name>
    <dbReference type="NCBI Taxonomy" id="1529067"/>
    <lineage>
        <taxon>Bacteria</taxon>
        <taxon>Pseudomonadati</taxon>
        <taxon>Pseudomonadota</taxon>
        <taxon>Gammaproteobacteria</taxon>
        <taxon>Cellvibrionales</taxon>
        <taxon>Microbulbiferaceae</taxon>
        <taxon>Microbulbifer</taxon>
    </lineage>
</organism>
<feature type="chain" id="PRO_5046672219" description="Heparinase II/III-like protein" evidence="1">
    <location>
        <begin position="25"/>
        <end position="1161"/>
    </location>
</feature>
<sequence length="1161" mass="129329">MKLKKIGVCITLMFVLILPAYAHAGFWDKFTSWVVDTWDTVEESVEEVIEDVVTTVEEGITEAIGFLVDTGEWIYDGLTTVVEGSLNFFYGVADGTVTALNYFGLDLDISDWFSTGGLNSEDGAQQWSLSDYDTSSHPTYLQAFRDRQMDYIESFLDSADAEPSNDHFVLRTYFDLPLDKEALARGLADLFTPGKHAYKNPDMRLIEYIRLLAESDEYDDLILSEIIKLPYWQDEDTEGKRVYTSENHVLMWLSSSWLLSEMEGWDIGGGPEKLRERLLRYLEAKKQFGVYESTSNVYSPFSITALLNLYDYAQDTEIKTLAGQVALIFLNDIAMVTNDLGAAIAVDSRTYESVYQDLNFLNNKLAQYTALITGNGPQNITSSTHMDIFAMTTLDASSVAYNRLEKLSGEINISYYSGHPISEVDSVWAGLDLQDKLIFSQSAGAYAHPELIDEMLEYYLNPLAGLNFFLEDLIVESNLADDVVDMSGVLLTETSAPFTTSSVISEKTLDLYRHGNVQLSSYQDFHAGNAGWQQLPWIATTGTVPVYTRSGAEYGGWKAGGQEQMNTHLPYIKQNENVALVLYKPAMELRFMDGVNRATNFLPVDDFLTAPVNLHWPIEQFDETTSFQNWLFAREGDGYVAVYRPCLDTKSFVRSEEVIEVHSCSDDEQTWATVVGNTQTHESFSNFIFTVSQAKIKSKWYWSWAETRHVWETTLEVDGKTLSYSWEANVDDLTDREMWELAGANNSSTIETALVSGFQVSDVTDRETNTDLSNCESSNDVLLHQNVSFNGADPTILRMAEADNGECYLINVEDQSKDMELIHSGEMVDVVRFANRRFVGGEADKAYDINHEWTTIELDFSYENPVVFASVIGIAGTDPITPEIRNITPTSFDVRVAEFAWNDGIHTSETLHYVVMEAGSYSIANGLKLHVGAVVLEDNLSGSPDFETIGVDLQDYLLINQVQGSDSDETLSTRIRNKKTGTFEMSLMVQEANSNKEENVKAIVGYMAVGKPAVKSLKVALKGAHGKYLGAAGNGGDGETANANASVIGSHETIVLTGNSVQQGCLIDGDEVWLQSTDGYYYSAQQSGALDVDRTARYSWETFKLINHSDNTGCLQGGDSISLYNTEHGNYIVAESDGRANANRKALGSWEKFVVYSLSDD</sequence>
<comment type="caution">
    <text evidence="2">The sequence shown here is derived from an EMBL/GenBank/DDBJ whole genome shotgun (WGS) entry which is preliminary data.</text>
</comment>
<evidence type="ECO:0008006" key="4">
    <source>
        <dbReference type="Google" id="ProtNLM"/>
    </source>
</evidence>
<dbReference type="RefSeq" id="WP_371844695.1">
    <property type="nucleotide sequence ID" value="NZ_JBGMEL010000022.1"/>
</dbReference>
<dbReference type="InterPro" id="IPR008999">
    <property type="entry name" value="Actin-crosslinking"/>
</dbReference>
<name>A0ABV4NTL1_9GAMM</name>
<evidence type="ECO:0000313" key="2">
    <source>
        <dbReference type="EMBL" id="MFA0792319.1"/>
    </source>
</evidence>
<feature type="signal peptide" evidence="1">
    <location>
        <begin position="1"/>
        <end position="24"/>
    </location>
</feature>
<gene>
    <name evidence="2" type="ORF">ACCI51_17410</name>
</gene>
<dbReference type="CDD" id="cd00257">
    <property type="entry name" value="beta-trefoil_FSCN-like"/>
    <property type="match status" value="1"/>
</dbReference>